<comment type="caution">
    <text evidence="1">The sequence shown here is derived from an EMBL/GenBank/DDBJ whole genome shotgun (WGS) entry which is preliminary data.</text>
</comment>
<organism evidence="1 2">
    <name type="scientific">Candida boidinii</name>
    <name type="common">Yeast</name>
    <dbReference type="NCBI Taxonomy" id="5477"/>
    <lineage>
        <taxon>Eukaryota</taxon>
        <taxon>Fungi</taxon>
        <taxon>Dikarya</taxon>
        <taxon>Ascomycota</taxon>
        <taxon>Saccharomycotina</taxon>
        <taxon>Pichiomycetes</taxon>
        <taxon>Pichiales</taxon>
        <taxon>Pichiaceae</taxon>
        <taxon>Ogataea</taxon>
        <taxon>Ogataea/Candida clade</taxon>
    </lineage>
</organism>
<keyword evidence="2" id="KW-1185">Reference proteome</keyword>
<evidence type="ECO:0000313" key="2">
    <source>
        <dbReference type="Proteomes" id="UP001165101"/>
    </source>
</evidence>
<reference evidence="1" key="1">
    <citation type="submission" date="2023-04" db="EMBL/GenBank/DDBJ databases">
        <title>Candida boidinii NBRC 1967.</title>
        <authorList>
            <person name="Ichikawa N."/>
            <person name="Sato H."/>
            <person name="Tonouchi N."/>
        </authorList>
    </citation>
    <scope>NUCLEOTIDE SEQUENCE</scope>
    <source>
        <strain evidence="1">NBRC 1967</strain>
    </source>
</reference>
<dbReference type="Proteomes" id="UP001165101">
    <property type="component" value="Unassembled WGS sequence"/>
</dbReference>
<gene>
    <name evidence="1" type="ORF">Cboi01_000182800</name>
</gene>
<proteinExistence type="predicted"/>
<protein>
    <submittedName>
        <fullName evidence="1">Unnamed protein product</fullName>
    </submittedName>
</protein>
<name>A0ACB5TKK5_CANBO</name>
<sequence>MDLSSLLGSSNGASAAAPNASTTATTTTTPTTTTTKSKSKKTTAKNSTAKKPKTSRSNKSNATVSSSSSTASISTNSTPVYVKQVMNNENVYNIPISLTKYQNELIEILLQLHRPSLLKYIDNILNNTNGTTKSELNSDSSISSENLSDESLRELLLSNIYQITTHSSLLVNHYMPNKMLLMDTKETLNNGSSKFGKLNEIINGLIRMTDFTDIEGKNIIITASTSKELDLIESTLLGKELQYYRFSGSSIYYQNHGTFNYVNNGLKQNENTVNNVSSNKSEENDDTNGNKKSDTSNGKNSKSTSSAASSTAGAGATKKTKGRKPKKSATANEKKGQETEEISNSNSNDTTNTNGSNESNNSGSSHGRTKRTGKSTKTDEYISRISKNSEVYEKLKEKEGKNKLNIYLILSGQLKNLIINNFNGPKENLNNRSIKLRNDKIDFIISLDPFVNQIQNISYSIPIIKLIPINSIEHISILFNNKNFKSLNEERQNLVYDTILNRNKNNDDNDNNNNQSISDSQMQLLLNWLLNPIPKDFPKDIKLREDIIDYTNINSNNKVLKYNELKNSLKDLNFTKLYNLKNYKFFQEEEKEEEETNVNMN</sequence>
<accession>A0ACB5TKK5</accession>
<evidence type="ECO:0000313" key="1">
    <source>
        <dbReference type="EMBL" id="GME90395.1"/>
    </source>
</evidence>
<dbReference type="EMBL" id="BSXV01000733">
    <property type="protein sequence ID" value="GME90395.1"/>
    <property type="molecule type" value="Genomic_DNA"/>
</dbReference>